<comment type="similarity">
    <text evidence="1">Belongs to the SCO1/2 family.</text>
</comment>
<dbReference type="EMBL" id="VBSN01000049">
    <property type="protein sequence ID" value="KAA6438585.1"/>
    <property type="molecule type" value="Genomic_DNA"/>
</dbReference>
<dbReference type="InterPro" id="IPR036249">
    <property type="entry name" value="Thioredoxin-like_sf"/>
</dbReference>
<dbReference type="PANTHER" id="PTHR12151:SF25">
    <property type="entry name" value="LINALOOL DEHYDRATASE_ISOMERASE DOMAIN-CONTAINING PROTEIN"/>
    <property type="match status" value="1"/>
</dbReference>
<keyword evidence="4" id="KW-1015">Disulfide bond</keyword>
<dbReference type="OrthoDB" id="9811998at2"/>
<dbReference type="InterPro" id="IPR003782">
    <property type="entry name" value="SCO1/SenC"/>
</dbReference>
<evidence type="ECO:0000256" key="3">
    <source>
        <dbReference type="PIRSR" id="PIRSR603782-1"/>
    </source>
</evidence>
<protein>
    <submittedName>
        <fullName evidence="6">SCO family protein</fullName>
    </submittedName>
</protein>
<gene>
    <name evidence="6" type="ORF">FEM33_18110</name>
</gene>
<evidence type="ECO:0000256" key="2">
    <source>
        <dbReference type="ARBA" id="ARBA00023008"/>
    </source>
</evidence>
<keyword evidence="3" id="KW-0479">Metal-binding</keyword>
<keyword evidence="7" id="KW-1185">Reference proteome</keyword>
<evidence type="ECO:0000256" key="1">
    <source>
        <dbReference type="ARBA" id="ARBA00010996"/>
    </source>
</evidence>
<keyword evidence="2 3" id="KW-0186">Copper</keyword>
<feature type="domain" description="Thioredoxin" evidence="5">
    <location>
        <begin position="52"/>
        <end position="216"/>
    </location>
</feature>
<dbReference type="Gene3D" id="3.40.30.10">
    <property type="entry name" value="Glutaredoxin"/>
    <property type="match status" value="1"/>
</dbReference>
<dbReference type="GO" id="GO:0046872">
    <property type="term" value="F:metal ion binding"/>
    <property type="evidence" value="ECO:0007669"/>
    <property type="project" value="UniProtKB-KW"/>
</dbReference>
<dbReference type="AlphaFoldDB" id="A0A5M8QQX1"/>
<evidence type="ECO:0000313" key="7">
    <source>
        <dbReference type="Proteomes" id="UP000323994"/>
    </source>
</evidence>
<proteinExistence type="inferred from homology"/>
<dbReference type="PROSITE" id="PS51257">
    <property type="entry name" value="PROKAR_LIPOPROTEIN"/>
    <property type="match status" value="1"/>
</dbReference>
<sequence length="221" mass="25030">MAYNSRFNLIYLFILTVFVAGFSACSDSERKLPIYGERDTVTKTVDGKEVVDTIYNTIPPFSFVNQEGDTVSEKLVEGKIYVTDFFFTTCPTICPVMKRQMIKVFNDIKGKPDVMILSHSIDPEHDTPQVLKKYAQDLGVEGSQWQFLTGQKEKIYEIGQKSYLSTAKEDKSAEGGYIHSGAFILVDKEKHVRGMYDGTTEEGTQKLIADIKTLQEEYNTK</sequence>
<organism evidence="6 7">
    <name type="scientific">Dyadobacter flavalbus</name>
    <dbReference type="NCBI Taxonomy" id="2579942"/>
    <lineage>
        <taxon>Bacteria</taxon>
        <taxon>Pseudomonadati</taxon>
        <taxon>Bacteroidota</taxon>
        <taxon>Cytophagia</taxon>
        <taxon>Cytophagales</taxon>
        <taxon>Spirosomataceae</taxon>
        <taxon>Dyadobacter</taxon>
    </lineage>
</organism>
<evidence type="ECO:0000313" key="6">
    <source>
        <dbReference type="EMBL" id="KAA6438585.1"/>
    </source>
</evidence>
<dbReference type="PROSITE" id="PS51352">
    <property type="entry name" value="THIOREDOXIN_2"/>
    <property type="match status" value="1"/>
</dbReference>
<accession>A0A5M8QQX1</accession>
<dbReference type="CDD" id="cd02968">
    <property type="entry name" value="SCO"/>
    <property type="match status" value="1"/>
</dbReference>
<dbReference type="Pfam" id="PF02630">
    <property type="entry name" value="SCO1-SenC"/>
    <property type="match status" value="1"/>
</dbReference>
<name>A0A5M8QQX1_9BACT</name>
<comment type="caution">
    <text evidence="6">The sequence shown here is derived from an EMBL/GenBank/DDBJ whole genome shotgun (WGS) entry which is preliminary data.</text>
</comment>
<dbReference type="RefSeq" id="WP_139013387.1">
    <property type="nucleotide sequence ID" value="NZ_VBSN01000049.1"/>
</dbReference>
<dbReference type="Proteomes" id="UP000323994">
    <property type="component" value="Unassembled WGS sequence"/>
</dbReference>
<feature type="disulfide bond" description="Redox-active" evidence="4">
    <location>
        <begin position="90"/>
        <end position="94"/>
    </location>
</feature>
<reference evidence="6 7" key="1">
    <citation type="submission" date="2019-05" db="EMBL/GenBank/DDBJ databases">
        <authorList>
            <person name="Qu J.-H."/>
        </authorList>
    </citation>
    <scope>NUCLEOTIDE SEQUENCE [LARGE SCALE GENOMIC DNA]</scope>
    <source>
        <strain evidence="6 7">NS28</strain>
    </source>
</reference>
<feature type="binding site" evidence="3">
    <location>
        <position position="179"/>
    </location>
    <ligand>
        <name>Cu cation</name>
        <dbReference type="ChEBI" id="CHEBI:23378"/>
    </ligand>
</feature>
<dbReference type="SUPFAM" id="SSF52833">
    <property type="entry name" value="Thioredoxin-like"/>
    <property type="match status" value="1"/>
</dbReference>
<feature type="binding site" evidence="3">
    <location>
        <position position="90"/>
    </location>
    <ligand>
        <name>Cu cation</name>
        <dbReference type="ChEBI" id="CHEBI:23378"/>
    </ligand>
</feature>
<evidence type="ECO:0000256" key="4">
    <source>
        <dbReference type="PIRSR" id="PIRSR603782-2"/>
    </source>
</evidence>
<dbReference type="InterPro" id="IPR013766">
    <property type="entry name" value="Thioredoxin_domain"/>
</dbReference>
<feature type="binding site" evidence="3">
    <location>
        <position position="94"/>
    </location>
    <ligand>
        <name>Cu cation</name>
        <dbReference type="ChEBI" id="CHEBI:23378"/>
    </ligand>
</feature>
<evidence type="ECO:0000259" key="5">
    <source>
        <dbReference type="PROSITE" id="PS51352"/>
    </source>
</evidence>
<dbReference type="PANTHER" id="PTHR12151">
    <property type="entry name" value="ELECTRON TRANSPORT PROTIN SCO1/SENC FAMILY MEMBER"/>
    <property type="match status" value="1"/>
</dbReference>